<dbReference type="Gene3D" id="1.20.1250.20">
    <property type="entry name" value="MFS general substrate transporter like domains"/>
    <property type="match status" value="6"/>
</dbReference>
<feature type="transmembrane region" description="Helical" evidence="5">
    <location>
        <begin position="412"/>
        <end position="430"/>
    </location>
</feature>
<feature type="transmembrane region" description="Helical" evidence="5">
    <location>
        <begin position="1063"/>
        <end position="1085"/>
    </location>
</feature>
<feature type="transmembrane region" description="Helical" evidence="5">
    <location>
        <begin position="88"/>
        <end position="108"/>
    </location>
</feature>
<proteinExistence type="predicted"/>
<evidence type="ECO:0000256" key="3">
    <source>
        <dbReference type="ARBA" id="ARBA00022989"/>
    </source>
</evidence>
<dbReference type="EMBL" id="JASMQC010000022">
    <property type="protein sequence ID" value="KAK1935783.1"/>
    <property type="molecule type" value="Genomic_DNA"/>
</dbReference>
<feature type="transmembrane region" description="Helical" evidence="5">
    <location>
        <begin position="752"/>
        <end position="772"/>
    </location>
</feature>
<feature type="transmembrane region" description="Helical" evidence="5">
    <location>
        <begin position="1037"/>
        <end position="1057"/>
    </location>
</feature>
<feature type="transmembrane region" description="Helical" evidence="5">
    <location>
        <begin position="120"/>
        <end position="142"/>
    </location>
</feature>
<feature type="transmembrane region" description="Helical" evidence="5">
    <location>
        <begin position="944"/>
        <end position="962"/>
    </location>
</feature>
<name>A0AAD9LGC8_9STRA</name>
<feature type="transmembrane region" description="Helical" evidence="5">
    <location>
        <begin position="563"/>
        <end position="582"/>
    </location>
</feature>
<feature type="transmembrane region" description="Helical" evidence="5">
    <location>
        <begin position="24"/>
        <end position="44"/>
    </location>
</feature>
<feature type="transmembrane region" description="Helical" evidence="5">
    <location>
        <begin position="819"/>
        <end position="837"/>
    </location>
</feature>
<evidence type="ECO:0000313" key="6">
    <source>
        <dbReference type="EMBL" id="KAK1935783.1"/>
    </source>
</evidence>
<feature type="transmembrane region" description="Helical" evidence="5">
    <location>
        <begin position="999"/>
        <end position="1025"/>
    </location>
</feature>
<dbReference type="GO" id="GO:0022857">
    <property type="term" value="F:transmembrane transporter activity"/>
    <property type="evidence" value="ECO:0007669"/>
    <property type="project" value="InterPro"/>
</dbReference>
<feature type="transmembrane region" description="Helical" evidence="5">
    <location>
        <begin position="333"/>
        <end position="352"/>
    </location>
</feature>
<evidence type="ECO:0000256" key="4">
    <source>
        <dbReference type="ARBA" id="ARBA00023136"/>
    </source>
</evidence>
<feature type="transmembrane region" description="Helical" evidence="5">
    <location>
        <begin position="857"/>
        <end position="875"/>
    </location>
</feature>
<feature type="transmembrane region" description="Helical" evidence="5">
    <location>
        <begin position="162"/>
        <end position="180"/>
    </location>
</feature>
<feature type="transmembrane region" description="Helical" evidence="5">
    <location>
        <begin position="64"/>
        <end position="82"/>
    </location>
</feature>
<dbReference type="PANTHER" id="PTHR10924:SF6">
    <property type="entry name" value="SOLUTE CARRIER FAMILY 49 MEMBER A3"/>
    <property type="match status" value="1"/>
</dbReference>
<protein>
    <submittedName>
        <fullName evidence="6">Solute carrier family 49 member A3</fullName>
    </submittedName>
</protein>
<keyword evidence="3 5" id="KW-1133">Transmembrane helix</keyword>
<feature type="transmembrane region" description="Helical" evidence="5">
    <location>
        <begin position="632"/>
        <end position="651"/>
    </location>
</feature>
<evidence type="ECO:0000256" key="2">
    <source>
        <dbReference type="ARBA" id="ARBA00022692"/>
    </source>
</evidence>
<feature type="transmembrane region" description="Helical" evidence="5">
    <location>
        <begin position="1287"/>
        <end position="1305"/>
    </location>
</feature>
<dbReference type="GO" id="GO:0016020">
    <property type="term" value="C:membrane"/>
    <property type="evidence" value="ECO:0007669"/>
    <property type="project" value="UniProtKB-SubCell"/>
</dbReference>
<feature type="transmembrane region" description="Helical" evidence="5">
    <location>
        <begin position="276"/>
        <end position="295"/>
    </location>
</feature>
<dbReference type="PANTHER" id="PTHR10924">
    <property type="entry name" value="MAJOR FACILITATOR SUPERFAMILY PROTEIN-RELATED"/>
    <property type="match status" value="1"/>
</dbReference>
<feature type="transmembrane region" description="Helical" evidence="5">
    <location>
        <begin position="469"/>
        <end position="490"/>
    </location>
</feature>
<organism evidence="6 7">
    <name type="scientific">Phytophthora citrophthora</name>
    <dbReference type="NCBI Taxonomy" id="4793"/>
    <lineage>
        <taxon>Eukaryota</taxon>
        <taxon>Sar</taxon>
        <taxon>Stramenopiles</taxon>
        <taxon>Oomycota</taxon>
        <taxon>Peronosporomycetes</taxon>
        <taxon>Peronosporales</taxon>
        <taxon>Peronosporaceae</taxon>
        <taxon>Phytophthora</taxon>
    </lineage>
</organism>
<evidence type="ECO:0000313" key="7">
    <source>
        <dbReference type="Proteomes" id="UP001259832"/>
    </source>
</evidence>
<gene>
    <name evidence="6" type="ORF">P3T76_010478</name>
</gene>
<feature type="transmembrane region" description="Helical" evidence="5">
    <location>
        <begin position="187"/>
        <end position="206"/>
    </location>
</feature>
<dbReference type="InterPro" id="IPR011701">
    <property type="entry name" value="MFS"/>
</dbReference>
<feature type="transmembrane region" description="Helical" evidence="5">
    <location>
        <begin position="242"/>
        <end position="264"/>
    </location>
</feature>
<dbReference type="SUPFAM" id="SSF103473">
    <property type="entry name" value="MFS general substrate transporter"/>
    <property type="match status" value="3"/>
</dbReference>
<feature type="transmembrane region" description="Helical" evidence="5">
    <location>
        <begin position="778"/>
        <end position="798"/>
    </location>
</feature>
<evidence type="ECO:0000256" key="5">
    <source>
        <dbReference type="SAM" id="Phobius"/>
    </source>
</evidence>
<feature type="transmembrane region" description="Helical" evidence="5">
    <location>
        <begin position="307"/>
        <end position="326"/>
    </location>
</feature>
<dbReference type="InterPro" id="IPR036259">
    <property type="entry name" value="MFS_trans_sf"/>
</dbReference>
<keyword evidence="2 5" id="KW-0812">Transmembrane</keyword>
<keyword evidence="7" id="KW-1185">Reference proteome</keyword>
<dbReference type="Pfam" id="PF07690">
    <property type="entry name" value="MFS_1"/>
    <property type="match status" value="3"/>
</dbReference>
<reference evidence="6" key="1">
    <citation type="submission" date="2023-08" db="EMBL/GenBank/DDBJ databases">
        <title>Reference Genome Resource for the Citrus Pathogen Phytophthora citrophthora.</title>
        <authorList>
            <person name="Moller H."/>
            <person name="Coetzee B."/>
            <person name="Rose L.J."/>
            <person name="Van Niekerk J.M."/>
        </authorList>
    </citation>
    <scope>NUCLEOTIDE SEQUENCE</scope>
    <source>
        <strain evidence="6">STE-U-9442</strain>
    </source>
</reference>
<dbReference type="InterPro" id="IPR049680">
    <property type="entry name" value="FLVCR1-2_SLC49-like"/>
</dbReference>
<feature type="transmembrane region" description="Helical" evidence="5">
    <location>
        <begin position="535"/>
        <end position="557"/>
    </location>
</feature>
<feature type="transmembrane region" description="Helical" evidence="5">
    <location>
        <begin position="1185"/>
        <end position="1204"/>
    </location>
</feature>
<comment type="caution">
    <text evidence="6">The sequence shown here is derived from an EMBL/GenBank/DDBJ whole genome shotgun (WGS) entry which is preliminary data.</text>
</comment>
<comment type="subcellular location">
    <subcellularLocation>
        <location evidence="1">Membrane</location>
        <topology evidence="1">Multi-pass membrane protein</topology>
    </subcellularLocation>
</comment>
<feature type="transmembrane region" description="Helical" evidence="5">
    <location>
        <begin position="510"/>
        <end position="528"/>
    </location>
</feature>
<feature type="transmembrane region" description="Helical" evidence="5">
    <location>
        <begin position="603"/>
        <end position="626"/>
    </location>
</feature>
<feature type="transmembrane region" description="Helical" evidence="5">
    <location>
        <begin position="720"/>
        <end position="740"/>
    </location>
</feature>
<accession>A0AAD9LGC8</accession>
<feature type="transmembrane region" description="Helical" evidence="5">
    <location>
        <begin position="969"/>
        <end position="987"/>
    </location>
</feature>
<dbReference type="Proteomes" id="UP001259832">
    <property type="component" value="Unassembled WGS sequence"/>
</dbReference>
<feature type="transmembrane region" description="Helical" evidence="5">
    <location>
        <begin position="687"/>
        <end position="708"/>
    </location>
</feature>
<feature type="transmembrane region" description="Helical" evidence="5">
    <location>
        <begin position="1155"/>
        <end position="1173"/>
    </location>
</feature>
<sequence>MLYGTVLPHPKDVIASEKNPHLKWIMLTILSVLSAVNQAICYSYAPVASIAEDRWQQRLPSEHLISIFFISYIPCSFTGSWIMDKFGLRCGVLLGGFLQAVGATLRFLSCKMDLTDEIYMMMLGQTLSSFAMAFMVNSPAVLSANWFPASMRATSTSVALNANNLGTAMVYLTAPFIVYSNEEVPDYNLYIAICAVVTWVVALFFFQSSPKSLDGSSPMHNSAAHDEYDWGQWKSAFTHSGFWHTLVAFSLAECVFNAISALLGKFLGATQLSKPQIGLVGAAFIVSSLIGGQLISHYVDRQRNHKAAMQICLLLTAIGLVLFRLVPKDDVKATLACLLFLGAVLGPLQPIGLELGVECAYPTSETTVAALQQLFGNFFSAITVPVLSSLERTNVGATKGISPRYFYGSPEWIMVFMTTATLLVFSFFDGEHKRFHFETKIVIPCIGYGSLRPDHQKETLSRLDSRQKWFMLAILSVLTALNQGICYSYAPIASIVEDRWNQKLHSEELITVYFISYIPCSFLGSWIMDQKGLRYGVLFGSFLQAFGASLRYFACFFGPTSEVYLTLTGQVLASLAMPFMVNSPPLLSANWFPSSLRTTSTSIAVNANAMGTAFVYLTAPFIVLSVEEVPNWNLYVALVAVVSWAIACCFFRSFHKTGGAQSFVSDVQLQDEYNWSQWTGAFTHSGFWYTVVVFSLAECVLNAMSTLLGKFLSVAQFSKAEIGVVGATFILSSLIGGQVISQYVDRKRNHKAALQVCVLLTAIALAAFRMVPKVEVDATLISLMFLGAVLGPIQPIVLELGVECAFSTSEATVAALQQLCGNFLSAIVVPGLSMLRRTHVDETGHVPATYFYASPEWVLTFMTTATFFVFCFYNGRYKRFAHESKVPRERSRSVVQRDSRAKWSMLAMLSVLSAINQAICYSYAPIDSIVETRWQERIRSEHLITIYFISYIPCSFIGSWVMDRFGLRFGVLLGGFLQAGGAFLRYFSCTLGKSQEPYVTVLGQLLASFAMPFMVNSPAVLSANWFPSSLRARSTSIAINSNEMGTAIVYLTAPFVVVSTDEIPFYNFCIAVVAVGAWVVAVLCFRSYPKEGKFQFVTKSHLEDDYDWGQWANAFSHSGFWHTVVTFSVAECTLNSISALLTKFLDVTDFSTNEIGIFGAAFIVSSLIGSQFISRFVDSKRSHKTALQLCLLLVVVGIILFRMVPKVEIHATLASLLFLGFVLGPIQPIALELGVECAFPTSEATVAALQQLCGNFLSAVTVPALSTLLRTELSVREAEASYYSPEWILALMVASTFIAMGFFNGEHKRYAHESQVIPHQRV</sequence>
<evidence type="ECO:0000256" key="1">
    <source>
        <dbReference type="ARBA" id="ARBA00004141"/>
    </source>
</evidence>
<feature type="transmembrane region" description="Helical" evidence="5">
    <location>
        <begin position="1211"/>
        <end position="1230"/>
    </location>
</feature>
<keyword evidence="4 5" id="KW-0472">Membrane</keyword>